<dbReference type="PANTHER" id="PTHR13947">
    <property type="entry name" value="GNAT FAMILY N-ACETYLTRANSFERASE"/>
    <property type="match status" value="1"/>
</dbReference>
<gene>
    <name evidence="4" type="ORF">EJC50_07030</name>
</gene>
<dbReference type="KEGG" id="palb:EJC50_07030"/>
<organism evidence="4 5">
    <name type="scientific">Paenibacillus albus</name>
    <dbReference type="NCBI Taxonomy" id="2495582"/>
    <lineage>
        <taxon>Bacteria</taxon>
        <taxon>Bacillati</taxon>
        <taxon>Bacillota</taxon>
        <taxon>Bacilli</taxon>
        <taxon>Bacillales</taxon>
        <taxon>Paenibacillaceae</taxon>
        <taxon>Paenibacillus</taxon>
    </lineage>
</organism>
<dbReference type="InterPro" id="IPR000182">
    <property type="entry name" value="GNAT_dom"/>
</dbReference>
<dbReference type="GO" id="GO:0008080">
    <property type="term" value="F:N-acetyltransferase activity"/>
    <property type="evidence" value="ECO:0007669"/>
    <property type="project" value="InterPro"/>
</dbReference>
<dbReference type="CDD" id="cd04301">
    <property type="entry name" value="NAT_SF"/>
    <property type="match status" value="1"/>
</dbReference>
<evidence type="ECO:0000313" key="5">
    <source>
        <dbReference type="Proteomes" id="UP000272528"/>
    </source>
</evidence>
<feature type="domain" description="Stress-response A/B barrel" evidence="3">
    <location>
        <begin position="173"/>
        <end position="265"/>
    </location>
</feature>
<dbReference type="Proteomes" id="UP000272528">
    <property type="component" value="Chromosome"/>
</dbReference>
<dbReference type="InterPro" id="IPR011008">
    <property type="entry name" value="Dimeric_a/b-barrel"/>
</dbReference>
<evidence type="ECO:0000259" key="2">
    <source>
        <dbReference type="PROSITE" id="PS51186"/>
    </source>
</evidence>
<name>A0A3Q8X387_9BACL</name>
<dbReference type="EMBL" id="CP034437">
    <property type="protein sequence ID" value="AZN39443.1"/>
    <property type="molecule type" value="Genomic_DNA"/>
</dbReference>
<evidence type="ECO:0000256" key="1">
    <source>
        <dbReference type="ARBA" id="ARBA00022679"/>
    </source>
</evidence>
<evidence type="ECO:0000313" key="4">
    <source>
        <dbReference type="EMBL" id="AZN39443.1"/>
    </source>
</evidence>
<keyword evidence="5" id="KW-1185">Reference proteome</keyword>
<dbReference type="Pfam" id="PF13508">
    <property type="entry name" value="Acetyltransf_7"/>
    <property type="match status" value="1"/>
</dbReference>
<dbReference type="InterPro" id="IPR016181">
    <property type="entry name" value="Acyl_CoA_acyltransferase"/>
</dbReference>
<protein>
    <submittedName>
        <fullName evidence="4">GNAT family N-acetyltransferase</fullName>
    </submittedName>
</protein>
<dbReference type="SUPFAM" id="SSF54909">
    <property type="entry name" value="Dimeric alpha+beta barrel"/>
    <property type="match status" value="1"/>
</dbReference>
<dbReference type="PROSITE" id="PS51502">
    <property type="entry name" value="S_R_A_B_BARREL"/>
    <property type="match status" value="1"/>
</dbReference>
<reference evidence="5" key="1">
    <citation type="submission" date="2018-12" db="EMBL/GenBank/DDBJ databases">
        <title>Genome sequence of Peanibacillus sp.</title>
        <authorList>
            <person name="Subramani G."/>
            <person name="Srinivasan S."/>
            <person name="Kim M.K."/>
        </authorList>
    </citation>
    <scope>NUCLEOTIDE SEQUENCE [LARGE SCALE GENOMIC DNA]</scope>
    <source>
        <strain evidence="5">18JY67-1</strain>
    </source>
</reference>
<dbReference type="SMART" id="SM00886">
    <property type="entry name" value="Dabb"/>
    <property type="match status" value="1"/>
</dbReference>
<evidence type="ECO:0000259" key="3">
    <source>
        <dbReference type="PROSITE" id="PS51502"/>
    </source>
</evidence>
<dbReference type="Gene3D" id="3.30.70.100">
    <property type="match status" value="1"/>
</dbReference>
<keyword evidence="1 4" id="KW-0808">Transferase</keyword>
<accession>A0A3Q8X387</accession>
<dbReference type="Gene3D" id="3.40.630.30">
    <property type="match status" value="1"/>
</dbReference>
<proteinExistence type="predicted"/>
<dbReference type="InterPro" id="IPR050769">
    <property type="entry name" value="NAT_camello-type"/>
</dbReference>
<dbReference type="PROSITE" id="PS51186">
    <property type="entry name" value="GNAT"/>
    <property type="match status" value="1"/>
</dbReference>
<dbReference type="Pfam" id="PF07876">
    <property type="entry name" value="Dabb"/>
    <property type="match status" value="1"/>
</dbReference>
<dbReference type="InterPro" id="IPR013097">
    <property type="entry name" value="Dabb"/>
</dbReference>
<dbReference type="SUPFAM" id="SSF55729">
    <property type="entry name" value="Acyl-CoA N-acyltransferases (Nat)"/>
    <property type="match status" value="1"/>
</dbReference>
<feature type="domain" description="N-acetyltransferase" evidence="2">
    <location>
        <begin position="9"/>
        <end position="161"/>
    </location>
</feature>
<sequence>MRGWPMLRIDICRVERLEDYDLTSLLTESEAEGFRHIRRFVNEYLDGSNRFDLEGEVLFLARVNGLVAGVGGLNREMSDKTRRAAGRVRRVYVASAYRRQGVARALMKAILEHAENGSSFAYDRLVLRCGSSEADLFYRSLGFQTVEGNASITHELLFNLTSEEEQLMDNKSIQHMVIFDLKHSAGSAEAEQFLKDGQRLLTSIPVVRSFQVFNQVSAKNDYQYGFSMVFDNQADYEAYNAHPVHVDFVEGRWVPEVARFLEIDFKNYGG</sequence>
<dbReference type="OrthoDB" id="9808130at2"/>
<dbReference type="AlphaFoldDB" id="A0A3Q8X387"/>
<dbReference type="PANTHER" id="PTHR13947:SF37">
    <property type="entry name" value="LD18367P"/>
    <property type="match status" value="1"/>
</dbReference>